<evidence type="ECO:0000256" key="10">
    <source>
        <dbReference type="ARBA" id="ARBA00049729"/>
    </source>
</evidence>
<dbReference type="PANTHER" id="PTHR13046">
    <property type="entry name" value="PROTEASE U48 CAAX PRENYL PROTEASE RCE1"/>
    <property type="match status" value="1"/>
</dbReference>
<dbReference type="Pfam" id="PF02517">
    <property type="entry name" value="Rce1-like"/>
    <property type="match status" value="1"/>
</dbReference>
<evidence type="ECO:0000256" key="6">
    <source>
        <dbReference type="ARBA" id="ARBA00022824"/>
    </source>
</evidence>
<evidence type="ECO:0000256" key="4">
    <source>
        <dbReference type="ARBA" id="ARBA00022692"/>
    </source>
</evidence>
<keyword evidence="4 11" id="KW-0812">Transmembrane</keyword>
<feature type="transmembrane region" description="Helical" evidence="11">
    <location>
        <begin position="119"/>
        <end position="138"/>
    </location>
</feature>
<keyword evidence="6" id="KW-0256">Endoplasmic reticulum</keyword>
<dbReference type="GO" id="GO:0005789">
    <property type="term" value="C:endoplasmic reticulum membrane"/>
    <property type="evidence" value="ECO:0007669"/>
    <property type="project" value="UniProtKB-SubCell"/>
</dbReference>
<gene>
    <name evidence="13" type="primary">RCE1</name>
    <name evidence="13" type="ORF">LTR09_009212</name>
</gene>
<feature type="domain" description="CAAX prenyl protease 2/Lysostaphin resistance protein A-like" evidence="12">
    <location>
        <begin position="163"/>
        <end position="276"/>
    </location>
</feature>
<keyword evidence="5" id="KW-0378">Hydrolase</keyword>
<accession>A0AAJ0GBZ2</accession>
<dbReference type="GO" id="GO:0071586">
    <property type="term" value="P:CAAX-box protein processing"/>
    <property type="evidence" value="ECO:0007669"/>
    <property type="project" value="InterPro"/>
</dbReference>
<feature type="transmembrane region" description="Helical" evidence="11">
    <location>
        <begin position="233"/>
        <end position="260"/>
    </location>
</feature>
<dbReference type="EMBL" id="JAWDJX010000039">
    <property type="protein sequence ID" value="KAK3049544.1"/>
    <property type="molecule type" value="Genomic_DNA"/>
</dbReference>
<comment type="caution">
    <text evidence="13">The sequence shown here is derived from an EMBL/GenBank/DDBJ whole genome shotgun (WGS) entry which is preliminary data.</text>
</comment>
<keyword evidence="7 11" id="KW-1133">Transmembrane helix</keyword>
<proteinExistence type="inferred from homology"/>
<name>A0AAJ0GBZ2_9PEZI</name>
<keyword evidence="14" id="KW-1185">Reference proteome</keyword>
<evidence type="ECO:0000256" key="2">
    <source>
        <dbReference type="ARBA" id="ARBA00006897"/>
    </source>
</evidence>
<evidence type="ECO:0000256" key="11">
    <source>
        <dbReference type="SAM" id="Phobius"/>
    </source>
</evidence>
<comment type="similarity">
    <text evidence="2">Belongs to the peptidase U48 family.</text>
</comment>
<evidence type="ECO:0000256" key="1">
    <source>
        <dbReference type="ARBA" id="ARBA00004477"/>
    </source>
</evidence>
<evidence type="ECO:0000313" key="14">
    <source>
        <dbReference type="Proteomes" id="UP001271007"/>
    </source>
</evidence>
<keyword evidence="3 13" id="KW-0645">Protease</keyword>
<dbReference type="InterPro" id="IPR039731">
    <property type="entry name" value="Rce1"/>
</dbReference>
<feature type="transmembrane region" description="Helical" evidence="11">
    <location>
        <begin position="39"/>
        <end position="58"/>
    </location>
</feature>
<evidence type="ECO:0000256" key="7">
    <source>
        <dbReference type="ARBA" id="ARBA00022989"/>
    </source>
</evidence>
<dbReference type="InterPro" id="IPR003675">
    <property type="entry name" value="Rce1/LyrA-like_dom"/>
</dbReference>
<sequence>MAPHPVELWQQSTSFFSRLKDYYQPHAAKPTIPAISEQTALLCELLFTVFYIAPFYLSSTLRSTPIHSRDAPTVIRARTRAVGLTCIACMVVTVYVLAVEGHATPPEVLRLVGLWPVNPLDILKVLGLVMVLFTCSLYEEIIVDGEWREWGFSAFKEATFDSWTGYRNLLIAPISEEVVFRALTIPLFLLAKTSPTRIVFTTPLVFGLAHLHHLVEFLQARTPTGHRWPPAQIWLSGILLSLFQFSYTSLFGFFAAFVFLRTGNTWAVIVAHSFCNRMGVPRLWGKVGQFANYDYIPAEMKQPIARGQDKRHDDSDAGAPVRVGNSMMDVRDGEASMSDGVVLPDGPKNLGLAWTVVYYALVLVGAYGFWRLLFPLTESRFALARF</sequence>
<dbReference type="AlphaFoldDB" id="A0AAJ0GBZ2"/>
<dbReference type="PANTHER" id="PTHR13046:SF0">
    <property type="entry name" value="CAAX PRENYL PROTEASE 2"/>
    <property type="match status" value="1"/>
</dbReference>
<evidence type="ECO:0000259" key="12">
    <source>
        <dbReference type="Pfam" id="PF02517"/>
    </source>
</evidence>
<evidence type="ECO:0000256" key="8">
    <source>
        <dbReference type="ARBA" id="ARBA00023136"/>
    </source>
</evidence>
<feature type="transmembrane region" description="Helical" evidence="11">
    <location>
        <begin position="351"/>
        <end position="370"/>
    </location>
</feature>
<evidence type="ECO:0000256" key="3">
    <source>
        <dbReference type="ARBA" id="ARBA00022670"/>
    </source>
</evidence>
<dbReference type="Proteomes" id="UP001271007">
    <property type="component" value="Unassembled WGS sequence"/>
</dbReference>
<reference evidence="13" key="1">
    <citation type="submission" date="2023-04" db="EMBL/GenBank/DDBJ databases">
        <title>Black Yeasts Isolated from many extreme environments.</title>
        <authorList>
            <person name="Coleine C."/>
            <person name="Stajich J.E."/>
            <person name="Selbmann L."/>
        </authorList>
    </citation>
    <scope>NUCLEOTIDE SEQUENCE</scope>
    <source>
        <strain evidence="13">CCFEE 5312</strain>
    </source>
</reference>
<organism evidence="13 14">
    <name type="scientific">Extremus antarcticus</name>
    <dbReference type="NCBI Taxonomy" id="702011"/>
    <lineage>
        <taxon>Eukaryota</taxon>
        <taxon>Fungi</taxon>
        <taxon>Dikarya</taxon>
        <taxon>Ascomycota</taxon>
        <taxon>Pezizomycotina</taxon>
        <taxon>Dothideomycetes</taxon>
        <taxon>Dothideomycetidae</taxon>
        <taxon>Mycosphaerellales</taxon>
        <taxon>Extremaceae</taxon>
        <taxon>Extremus</taxon>
    </lineage>
</organism>
<keyword evidence="8 11" id="KW-0472">Membrane</keyword>
<evidence type="ECO:0000313" key="13">
    <source>
        <dbReference type="EMBL" id="KAK3049544.1"/>
    </source>
</evidence>
<comment type="catalytic activity">
    <reaction evidence="9">
        <text>Hydrolyzes the peptide bond -P2-(S-farnesyl or geranylgeranyl)C-P1'-P2'-P3'-COOH where P1' and P2' are amino acids with aliphatic sidechains and P3' is any C-terminal residue.</text>
        <dbReference type="EC" id="3.4.26.1"/>
    </reaction>
</comment>
<protein>
    <recommendedName>
        <fullName evidence="10">intramembrane prenyl-peptidase Rce1</fullName>
        <ecNumber evidence="10">3.4.26.1</ecNumber>
    </recommendedName>
</protein>
<evidence type="ECO:0000256" key="5">
    <source>
        <dbReference type="ARBA" id="ARBA00022801"/>
    </source>
</evidence>
<evidence type="ECO:0000256" key="9">
    <source>
        <dbReference type="ARBA" id="ARBA00047280"/>
    </source>
</evidence>
<comment type="subcellular location">
    <subcellularLocation>
        <location evidence="1">Endoplasmic reticulum membrane</location>
        <topology evidence="1">Multi-pass membrane protein</topology>
    </subcellularLocation>
</comment>
<feature type="transmembrane region" description="Helical" evidence="11">
    <location>
        <begin position="79"/>
        <end position="99"/>
    </location>
</feature>
<dbReference type="EC" id="3.4.26.1" evidence="10"/>
<dbReference type="GO" id="GO:0004222">
    <property type="term" value="F:metalloendopeptidase activity"/>
    <property type="evidence" value="ECO:0007669"/>
    <property type="project" value="InterPro"/>
</dbReference>